<dbReference type="InterPro" id="IPR050833">
    <property type="entry name" value="Poly_Biosynth_Transport"/>
</dbReference>
<gene>
    <name evidence="7" type="ORF">NXW97_19480</name>
</gene>
<evidence type="ECO:0000313" key="8">
    <source>
        <dbReference type="Proteomes" id="UP001204548"/>
    </source>
</evidence>
<sequence>MNQLKIGAVLSYISIFLTNIIALLYTPYLLRMLGQSEYGLYSLVASVIAYLTVLDLGFGNAIVRYTAKYRVENRQEEQYEMFGMFLILYIGIGVFALLIGLGLYFNVDTLFSSSMDYDEIRKIQIMMLLMTLNLAITFPFSLFGSIITAYEDFIFQKLINIARIILNPLVMVVMLNMGYKAIGMVVVTTLFNIVTLLINYWYCCHKIKIKIYFRRFRWDFFKEISIYSFWIFLSAIVDRIYWSTGQFILGIYYGAAVVAIYAVAIQFQGIYMGFSSAITSVFLPKVTALIANNSDNKIISDLFIRVGRIQYIIMSFILTGFILFGHSFIKLWAGDNYGESYWITLCFLIPLTIPLTQNLGITILQARNQMKFRSLLYVLISMFSLSISIPLAKYYAGIGCALGVSVALIIGQIIIMNIYYKRKIGIDIPRFWREIAKMSLIPLLLGICSYIILSQITLDKPLYLGISIMIFSVLYIFLFWYWGLNAYERQLLLPLRNIYKK</sequence>
<feature type="transmembrane region" description="Helical" evidence="6">
    <location>
        <begin position="40"/>
        <end position="63"/>
    </location>
</feature>
<feature type="transmembrane region" description="Helical" evidence="6">
    <location>
        <begin position="125"/>
        <end position="146"/>
    </location>
</feature>
<dbReference type="Proteomes" id="UP001204548">
    <property type="component" value="Unassembled WGS sequence"/>
</dbReference>
<feature type="transmembrane region" description="Helical" evidence="6">
    <location>
        <begin position="181"/>
        <end position="203"/>
    </location>
</feature>
<keyword evidence="2" id="KW-1003">Cell membrane</keyword>
<feature type="transmembrane region" description="Helical" evidence="6">
    <location>
        <begin position="462"/>
        <end position="482"/>
    </location>
</feature>
<feature type="transmembrane region" description="Helical" evidence="6">
    <location>
        <begin position="224"/>
        <end position="242"/>
    </location>
</feature>
<dbReference type="Pfam" id="PF01943">
    <property type="entry name" value="Polysacc_synt"/>
    <property type="match status" value="1"/>
</dbReference>
<evidence type="ECO:0000256" key="5">
    <source>
        <dbReference type="ARBA" id="ARBA00023136"/>
    </source>
</evidence>
<dbReference type="PANTHER" id="PTHR30250:SF26">
    <property type="entry name" value="PSMA PROTEIN"/>
    <property type="match status" value="1"/>
</dbReference>
<organism evidence="7 8">
    <name type="scientific">Bacteroides faecis</name>
    <dbReference type="NCBI Taxonomy" id="674529"/>
    <lineage>
        <taxon>Bacteria</taxon>
        <taxon>Pseudomonadati</taxon>
        <taxon>Bacteroidota</taxon>
        <taxon>Bacteroidia</taxon>
        <taxon>Bacteroidales</taxon>
        <taxon>Bacteroidaceae</taxon>
        <taxon>Bacteroides</taxon>
    </lineage>
</organism>
<name>A0AAW5P0U8_9BACE</name>
<feature type="transmembrane region" description="Helical" evidence="6">
    <location>
        <begin position="440"/>
        <end position="456"/>
    </location>
</feature>
<evidence type="ECO:0000256" key="4">
    <source>
        <dbReference type="ARBA" id="ARBA00022989"/>
    </source>
</evidence>
<feature type="transmembrane region" description="Helical" evidence="6">
    <location>
        <begin position="375"/>
        <end position="395"/>
    </location>
</feature>
<evidence type="ECO:0000313" key="7">
    <source>
        <dbReference type="EMBL" id="MCS2794151.1"/>
    </source>
</evidence>
<evidence type="ECO:0000256" key="3">
    <source>
        <dbReference type="ARBA" id="ARBA00022692"/>
    </source>
</evidence>
<dbReference type="InterPro" id="IPR002797">
    <property type="entry name" value="Polysacc_synth"/>
</dbReference>
<dbReference type="GO" id="GO:0005886">
    <property type="term" value="C:plasma membrane"/>
    <property type="evidence" value="ECO:0007669"/>
    <property type="project" value="UniProtKB-SubCell"/>
</dbReference>
<keyword evidence="4 6" id="KW-1133">Transmembrane helix</keyword>
<feature type="transmembrane region" description="Helical" evidence="6">
    <location>
        <begin position="401"/>
        <end position="420"/>
    </location>
</feature>
<comment type="subcellular location">
    <subcellularLocation>
        <location evidence="1">Cell membrane</location>
        <topology evidence="1">Multi-pass membrane protein</topology>
    </subcellularLocation>
</comment>
<proteinExistence type="predicted"/>
<comment type="caution">
    <text evidence="7">The sequence shown here is derived from an EMBL/GenBank/DDBJ whole genome shotgun (WGS) entry which is preliminary data.</text>
</comment>
<feature type="transmembrane region" description="Helical" evidence="6">
    <location>
        <begin position="158"/>
        <end position="175"/>
    </location>
</feature>
<keyword evidence="3 6" id="KW-0812">Transmembrane</keyword>
<feature type="transmembrane region" description="Helical" evidence="6">
    <location>
        <begin position="84"/>
        <end position="105"/>
    </location>
</feature>
<accession>A0AAW5P0U8</accession>
<protein>
    <submittedName>
        <fullName evidence="7">Oligosaccharide flippase family protein</fullName>
    </submittedName>
</protein>
<keyword evidence="5 6" id="KW-0472">Membrane</keyword>
<dbReference type="EMBL" id="JANUTS010000001">
    <property type="protein sequence ID" value="MCS2794151.1"/>
    <property type="molecule type" value="Genomic_DNA"/>
</dbReference>
<feature type="transmembrane region" description="Helical" evidence="6">
    <location>
        <begin position="248"/>
        <end position="267"/>
    </location>
</feature>
<feature type="transmembrane region" description="Helical" evidence="6">
    <location>
        <begin position="311"/>
        <end position="329"/>
    </location>
</feature>
<feature type="transmembrane region" description="Helical" evidence="6">
    <location>
        <begin position="341"/>
        <end position="363"/>
    </location>
</feature>
<feature type="transmembrane region" description="Helical" evidence="6">
    <location>
        <begin position="7"/>
        <end position="28"/>
    </location>
</feature>
<dbReference type="PANTHER" id="PTHR30250">
    <property type="entry name" value="PST FAMILY PREDICTED COLANIC ACID TRANSPORTER"/>
    <property type="match status" value="1"/>
</dbReference>
<reference evidence="7" key="1">
    <citation type="submission" date="2022-08" db="EMBL/GenBank/DDBJ databases">
        <title>Genome Sequencing of Bacteroides fragilis Group Isolates with Nanopore Technology.</title>
        <authorList>
            <person name="Tisza M.J."/>
            <person name="Smith D."/>
            <person name="Dekker J.P."/>
        </authorList>
    </citation>
    <scope>NUCLEOTIDE SEQUENCE</scope>
    <source>
        <strain evidence="7">BFG-351</strain>
    </source>
</reference>
<evidence type="ECO:0000256" key="6">
    <source>
        <dbReference type="SAM" id="Phobius"/>
    </source>
</evidence>
<evidence type="ECO:0000256" key="1">
    <source>
        <dbReference type="ARBA" id="ARBA00004651"/>
    </source>
</evidence>
<evidence type="ECO:0000256" key="2">
    <source>
        <dbReference type="ARBA" id="ARBA00022475"/>
    </source>
</evidence>
<dbReference type="RefSeq" id="WP_118036817.1">
    <property type="nucleotide sequence ID" value="NZ_JABFIA010000010.1"/>
</dbReference>
<dbReference type="AlphaFoldDB" id="A0AAW5P0U8"/>